<organism evidence="2 3">
    <name type="scientific">Amylocarpus encephaloides</name>
    <dbReference type="NCBI Taxonomy" id="45428"/>
    <lineage>
        <taxon>Eukaryota</taxon>
        <taxon>Fungi</taxon>
        <taxon>Dikarya</taxon>
        <taxon>Ascomycota</taxon>
        <taxon>Pezizomycotina</taxon>
        <taxon>Leotiomycetes</taxon>
        <taxon>Helotiales</taxon>
        <taxon>Helotiales incertae sedis</taxon>
        <taxon>Amylocarpus</taxon>
    </lineage>
</organism>
<gene>
    <name evidence="2" type="ORF">BJ875DRAFT_261996</name>
</gene>
<dbReference type="AlphaFoldDB" id="A0A9P7YSQ0"/>
<comment type="caution">
    <text evidence="2">The sequence shown here is derived from an EMBL/GenBank/DDBJ whole genome shotgun (WGS) entry which is preliminary data.</text>
</comment>
<dbReference type="Proteomes" id="UP000824998">
    <property type="component" value="Unassembled WGS sequence"/>
</dbReference>
<feature type="chain" id="PRO_5040322703" evidence="1">
    <location>
        <begin position="32"/>
        <end position="171"/>
    </location>
</feature>
<evidence type="ECO:0000313" key="2">
    <source>
        <dbReference type="EMBL" id="KAG9239046.1"/>
    </source>
</evidence>
<evidence type="ECO:0000313" key="3">
    <source>
        <dbReference type="Proteomes" id="UP000824998"/>
    </source>
</evidence>
<protein>
    <submittedName>
        <fullName evidence="2">Uncharacterized protein</fullName>
    </submittedName>
</protein>
<feature type="signal peptide" evidence="1">
    <location>
        <begin position="1"/>
        <end position="31"/>
    </location>
</feature>
<keyword evidence="1" id="KW-0732">Signal</keyword>
<proteinExistence type="predicted"/>
<dbReference type="EMBL" id="MU251362">
    <property type="protein sequence ID" value="KAG9239046.1"/>
    <property type="molecule type" value="Genomic_DNA"/>
</dbReference>
<keyword evidence="3" id="KW-1185">Reference proteome</keyword>
<accession>A0A9P7YSQ0</accession>
<name>A0A9P7YSQ0_9HELO</name>
<evidence type="ECO:0000256" key="1">
    <source>
        <dbReference type="SAM" id="SignalP"/>
    </source>
</evidence>
<sequence length="171" mass="19168">MAVPSGRKCSTRPVRLIRYWTLLWLYLRTASLTVQEDQEYGVRNMRICRPCLKFGATGAESPEFCLFGCRLLIVPLAVPYASSIRVDAGLYVQDQHNVIMSPLESSFLNIPDAPTGMHRAGLLEKILLQVVPCFSQALFRSEAGRLALALIKLMWPLEGERTATTFHIVSI</sequence>
<reference evidence="2" key="1">
    <citation type="journal article" date="2021" name="IMA Fungus">
        <title>Genomic characterization of three marine fungi, including Emericellopsis atlantica sp. nov. with signatures of a generalist lifestyle and marine biomass degradation.</title>
        <authorList>
            <person name="Hagestad O.C."/>
            <person name="Hou L."/>
            <person name="Andersen J.H."/>
            <person name="Hansen E.H."/>
            <person name="Altermark B."/>
            <person name="Li C."/>
            <person name="Kuhnert E."/>
            <person name="Cox R.J."/>
            <person name="Crous P.W."/>
            <person name="Spatafora J.W."/>
            <person name="Lail K."/>
            <person name="Amirebrahimi M."/>
            <person name="Lipzen A."/>
            <person name="Pangilinan J."/>
            <person name="Andreopoulos W."/>
            <person name="Hayes R.D."/>
            <person name="Ng V."/>
            <person name="Grigoriev I.V."/>
            <person name="Jackson S.A."/>
            <person name="Sutton T.D.S."/>
            <person name="Dobson A.D.W."/>
            <person name="Rama T."/>
        </authorList>
    </citation>
    <scope>NUCLEOTIDE SEQUENCE</scope>
    <source>
        <strain evidence="2">TRa018bII</strain>
    </source>
</reference>